<evidence type="ECO:0000313" key="3">
    <source>
        <dbReference type="Proteomes" id="UP000024635"/>
    </source>
</evidence>
<organism evidence="2 3">
    <name type="scientific">Ancylostoma ceylanicum</name>
    <dbReference type="NCBI Taxonomy" id="53326"/>
    <lineage>
        <taxon>Eukaryota</taxon>
        <taxon>Metazoa</taxon>
        <taxon>Ecdysozoa</taxon>
        <taxon>Nematoda</taxon>
        <taxon>Chromadorea</taxon>
        <taxon>Rhabditida</taxon>
        <taxon>Rhabditina</taxon>
        <taxon>Rhabditomorpha</taxon>
        <taxon>Strongyloidea</taxon>
        <taxon>Ancylostomatidae</taxon>
        <taxon>Ancylostomatinae</taxon>
        <taxon>Ancylostoma</taxon>
    </lineage>
</organism>
<sequence>MPLLRLGSVSALCLSDAVDDLLLLYLSDIAIKWSFCHFEKKDSYELTFQESFDVIFENIPRTVGVNGGDPSAASEGTQRDRAA</sequence>
<reference evidence="3" key="1">
    <citation type="journal article" date="2015" name="Nat. Genet.">
        <title>The genome and transcriptome of the zoonotic hookworm Ancylostoma ceylanicum identify infection-specific gene families.</title>
        <authorList>
            <person name="Schwarz E.M."/>
            <person name="Hu Y."/>
            <person name="Antoshechkin I."/>
            <person name="Miller M.M."/>
            <person name="Sternberg P.W."/>
            <person name="Aroian R.V."/>
        </authorList>
    </citation>
    <scope>NUCLEOTIDE SEQUENCE</scope>
    <source>
        <strain evidence="3">HY135</strain>
    </source>
</reference>
<name>A0A016WH07_9BILA</name>
<dbReference type="EMBL" id="JARK01000278">
    <property type="protein sequence ID" value="EYC39069.1"/>
    <property type="molecule type" value="Genomic_DNA"/>
</dbReference>
<dbReference type="Proteomes" id="UP000024635">
    <property type="component" value="Unassembled WGS sequence"/>
</dbReference>
<protein>
    <submittedName>
        <fullName evidence="2">Uncharacterized protein</fullName>
    </submittedName>
</protein>
<feature type="region of interest" description="Disordered" evidence="1">
    <location>
        <begin position="64"/>
        <end position="83"/>
    </location>
</feature>
<dbReference type="AlphaFoldDB" id="A0A016WH07"/>
<proteinExistence type="predicted"/>
<comment type="caution">
    <text evidence="2">The sequence shown here is derived from an EMBL/GenBank/DDBJ whole genome shotgun (WGS) entry which is preliminary data.</text>
</comment>
<evidence type="ECO:0000313" key="2">
    <source>
        <dbReference type="EMBL" id="EYC39069.1"/>
    </source>
</evidence>
<gene>
    <name evidence="2" type="primary">Acey_s0678.g1451</name>
    <name evidence="2" type="ORF">Y032_0678g1451</name>
</gene>
<keyword evidence="3" id="KW-1185">Reference proteome</keyword>
<evidence type="ECO:0000256" key="1">
    <source>
        <dbReference type="SAM" id="MobiDB-lite"/>
    </source>
</evidence>
<accession>A0A016WH07</accession>